<dbReference type="InterPro" id="IPR008271">
    <property type="entry name" value="Ser/Thr_kinase_AS"/>
</dbReference>
<evidence type="ECO:0000256" key="5">
    <source>
        <dbReference type="ARBA" id="ARBA00022777"/>
    </source>
</evidence>
<keyword evidence="2" id="KW-0597">Phosphoprotein</keyword>
<dbReference type="PANTHER" id="PTHR24347">
    <property type="entry name" value="SERINE/THREONINE-PROTEIN KINASE"/>
    <property type="match status" value="1"/>
</dbReference>
<evidence type="ECO:0000256" key="2">
    <source>
        <dbReference type="ARBA" id="ARBA00022553"/>
    </source>
</evidence>
<accession>A0ABM1EXR3</accession>
<dbReference type="PROSITE" id="PS00108">
    <property type="entry name" value="PROTEIN_KINASE_ST"/>
    <property type="match status" value="1"/>
</dbReference>
<feature type="binding site" evidence="7">
    <location>
        <position position="157"/>
    </location>
    <ligand>
        <name>ATP</name>
        <dbReference type="ChEBI" id="CHEBI:30616"/>
    </ligand>
</feature>
<keyword evidence="3" id="KW-0808">Transferase</keyword>
<dbReference type="SMART" id="SM00220">
    <property type="entry name" value="S_TKc"/>
    <property type="match status" value="1"/>
</dbReference>
<dbReference type="RefSeq" id="XP_014676984.1">
    <property type="nucleotide sequence ID" value="XM_014821498.1"/>
</dbReference>
<evidence type="ECO:0000256" key="1">
    <source>
        <dbReference type="ARBA" id="ARBA00022527"/>
    </source>
</evidence>
<dbReference type="PROSITE" id="PS00107">
    <property type="entry name" value="PROTEIN_KINASE_ATP"/>
    <property type="match status" value="1"/>
</dbReference>
<dbReference type="InterPro" id="IPR017441">
    <property type="entry name" value="Protein_kinase_ATP_BS"/>
</dbReference>
<dbReference type="GeneID" id="106816856"/>
<organism evidence="11 12">
    <name type="scientific">Priapulus caudatus</name>
    <name type="common">Priapulid worm</name>
    <dbReference type="NCBI Taxonomy" id="37621"/>
    <lineage>
        <taxon>Eukaryota</taxon>
        <taxon>Metazoa</taxon>
        <taxon>Ecdysozoa</taxon>
        <taxon>Scalidophora</taxon>
        <taxon>Priapulida</taxon>
        <taxon>Priapulimorpha</taxon>
        <taxon>Priapulimorphida</taxon>
        <taxon>Priapulidae</taxon>
        <taxon>Priapulus</taxon>
    </lineage>
</organism>
<evidence type="ECO:0000313" key="12">
    <source>
        <dbReference type="RefSeq" id="XP_014676984.1"/>
    </source>
</evidence>
<evidence type="ECO:0000259" key="9">
    <source>
        <dbReference type="PROSITE" id="PS50011"/>
    </source>
</evidence>
<evidence type="ECO:0000256" key="4">
    <source>
        <dbReference type="ARBA" id="ARBA00022741"/>
    </source>
</evidence>
<feature type="domain" description="Protein kinase" evidence="9">
    <location>
        <begin position="128"/>
        <end position="389"/>
    </location>
</feature>
<name>A0ABM1EXR3_PRICU</name>
<evidence type="ECO:0000256" key="7">
    <source>
        <dbReference type="PROSITE-ProRule" id="PRU10141"/>
    </source>
</evidence>
<feature type="domain" description="AGC-kinase C-terminal" evidence="10">
    <location>
        <begin position="20"/>
        <end position="89"/>
    </location>
</feature>
<feature type="non-terminal residue" evidence="12">
    <location>
        <position position="1"/>
    </location>
</feature>
<dbReference type="CDD" id="cd14091">
    <property type="entry name" value="STKc_RSK_C"/>
    <property type="match status" value="1"/>
</dbReference>
<evidence type="ECO:0000256" key="8">
    <source>
        <dbReference type="RuleBase" id="RU000304"/>
    </source>
</evidence>
<gene>
    <name evidence="12" type="primary">LOC106816856</name>
</gene>
<dbReference type="PROSITE" id="PS51285">
    <property type="entry name" value="AGC_KINASE_CTER"/>
    <property type="match status" value="1"/>
</dbReference>
<dbReference type="Gene3D" id="3.30.200.20">
    <property type="entry name" value="Phosphorylase Kinase, domain 1"/>
    <property type="match status" value="2"/>
</dbReference>
<dbReference type="SMART" id="SM00133">
    <property type="entry name" value="S_TK_X"/>
    <property type="match status" value="1"/>
</dbReference>
<dbReference type="Pfam" id="PF00433">
    <property type="entry name" value="Pkinase_C"/>
    <property type="match status" value="1"/>
</dbReference>
<comment type="similarity">
    <text evidence="8">Belongs to the protein kinase superfamily.</text>
</comment>
<dbReference type="Proteomes" id="UP000695022">
    <property type="component" value="Unplaced"/>
</dbReference>
<evidence type="ECO:0000313" key="11">
    <source>
        <dbReference type="Proteomes" id="UP000695022"/>
    </source>
</evidence>
<evidence type="ECO:0000256" key="3">
    <source>
        <dbReference type="ARBA" id="ARBA00022679"/>
    </source>
</evidence>
<dbReference type="InterPro" id="IPR000961">
    <property type="entry name" value="AGC-kinase_C"/>
</dbReference>
<keyword evidence="6 7" id="KW-0067">ATP-binding</keyword>
<dbReference type="InterPro" id="IPR017892">
    <property type="entry name" value="Pkinase_C"/>
</dbReference>
<keyword evidence="4 7" id="KW-0547">Nucleotide-binding</keyword>
<reference evidence="12" key="1">
    <citation type="submission" date="2025-08" db="UniProtKB">
        <authorList>
            <consortium name="RefSeq"/>
        </authorList>
    </citation>
    <scope>IDENTIFICATION</scope>
</reference>
<dbReference type="InterPro" id="IPR000719">
    <property type="entry name" value="Prot_kinase_dom"/>
</dbReference>
<evidence type="ECO:0000256" key="6">
    <source>
        <dbReference type="ARBA" id="ARBA00022840"/>
    </source>
</evidence>
<dbReference type="Pfam" id="PF00069">
    <property type="entry name" value="Pkinase"/>
    <property type="match status" value="1"/>
</dbReference>
<protein>
    <submittedName>
        <fullName evidence="12">Ribosomal protein S6 kinase alpha-1-like</fullName>
    </submittedName>
</protein>
<keyword evidence="11" id="KW-1185">Reference proteome</keyword>
<dbReference type="SUPFAM" id="SSF56112">
    <property type="entry name" value="Protein kinase-like (PK-like)"/>
    <property type="match status" value="1"/>
</dbReference>
<evidence type="ECO:0000259" key="10">
    <source>
        <dbReference type="PROSITE" id="PS51285"/>
    </source>
</evidence>
<sequence length="451" mass="49469">SLLGAGPEGVEEIKKHHYFSTIDWEKLLKRALAPPFKPAVSRAEDAFYFDTEFTSRTPRDSPGVPPSATAHELFRGFSFVAPTLLQDGCAAGLHGGAPAAAAAGGRQNGVPSLLRLQGVKPSNITSEYDLKEEIGHGTYSVCKRCVHKATGVEYAVKVSVRDPKWDPSEEVQWLLRIPVTTRHPNVVALLDVYDGDKDAYLVMELMRGGELLDKMLQHEFLSEREVGAIMYVVVQAIGYLHSNGVVHRDLKPSNILYCDDSEHPDKLRICDFGFAKQLRAENGLLMTPCYTANFVAPEVLKRQGYDAACDIWSLGVLMYTMLVGKTPFASGSLDTPKQILSRIGEGRIPENVGNWEAITPPAKDLVRAMLHVDPAQRLTAQQALRHPWLAHRATLPQLQLAFHDASAVKGAMSATFKALSEQGDLPSLLPINASNLAQRRKNKPGSKSSND</sequence>
<dbReference type="InterPro" id="IPR011009">
    <property type="entry name" value="Kinase-like_dom_sf"/>
</dbReference>
<dbReference type="Gene3D" id="1.10.510.10">
    <property type="entry name" value="Transferase(Phosphotransferase) domain 1"/>
    <property type="match status" value="2"/>
</dbReference>
<keyword evidence="1 8" id="KW-0723">Serine/threonine-protein kinase</keyword>
<dbReference type="PROSITE" id="PS50011">
    <property type="entry name" value="PROTEIN_KINASE_DOM"/>
    <property type="match status" value="1"/>
</dbReference>
<proteinExistence type="inferred from homology"/>
<keyword evidence="5" id="KW-0418">Kinase</keyword>